<name>A0ACC3TXN1_9ASCO</name>
<reference evidence="2" key="1">
    <citation type="journal article" date="2024" name="Front. Bioeng. Biotechnol.">
        <title>Genome-scale model development and genomic sequencing of the oleaginous clade Lipomyces.</title>
        <authorList>
            <person name="Czajka J.J."/>
            <person name="Han Y."/>
            <person name="Kim J."/>
            <person name="Mondo S.J."/>
            <person name="Hofstad B.A."/>
            <person name="Robles A."/>
            <person name="Haridas S."/>
            <person name="Riley R."/>
            <person name="LaButti K."/>
            <person name="Pangilinan J."/>
            <person name="Andreopoulos W."/>
            <person name="Lipzen A."/>
            <person name="Yan J."/>
            <person name="Wang M."/>
            <person name="Ng V."/>
            <person name="Grigoriev I.V."/>
            <person name="Spatafora J.W."/>
            <person name="Magnuson J.K."/>
            <person name="Baker S.E."/>
            <person name="Pomraning K.R."/>
        </authorList>
    </citation>
    <scope>NUCLEOTIDE SEQUENCE [LARGE SCALE GENOMIC DNA]</scope>
    <source>
        <strain evidence="2">CBS 10300</strain>
    </source>
</reference>
<evidence type="ECO:0000313" key="2">
    <source>
        <dbReference type="Proteomes" id="UP001489719"/>
    </source>
</evidence>
<gene>
    <name evidence="1" type="ORF">V1517DRAFT_316132</name>
</gene>
<comment type="caution">
    <text evidence="1">The sequence shown here is derived from an EMBL/GenBank/DDBJ whole genome shotgun (WGS) entry which is preliminary data.</text>
</comment>
<proteinExistence type="predicted"/>
<feature type="non-terminal residue" evidence="1">
    <location>
        <position position="58"/>
    </location>
</feature>
<evidence type="ECO:0000313" key="1">
    <source>
        <dbReference type="EMBL" id="KAK9324938.1"/>
    </source>
</evidence>
<dbReference type="Proteomes" id="UP001489719">
    <property type="component" value="Unassembled WGS sequence"/>
</dbReference>
<protein>
    <submittedName>
        <fullName evidence="1">Uncharacterized protein</fullName>
    </submittedName>
</protein>
<keyword evidence="2" id="KW-1185">Reference proteome</keyword>
<dbReference type="EMBL" id="MU970045">
    <property type="protein sequence ID" value="KAK9324938.1"/>
    <property type="molecule type" value="Genomic_DNA"/>
</dbReference>
<organism evidence="1 2">
    <name type="scientific">Lipomyces orientalis</name>
    <dbReference type="NCBI Taxonomy" id="1233043"/>
    <lineage>
        <taxon>Eukaryota</taxon>
        <taxon>Fungi</taxon>
        <taxon>Dikarya</taxon>
        <taxon>Ascomycota</taxon>
        <taxon>Saccharomycotina</taxon>
        <taxon>Lipomycetes</taxon>
        <taxon>Lipomycetales</taxon>
        <taxon>Lipomycetaceae</taxon>
        <taxon>Lipomyces</taxon>
    </lineage>
</organism>
<accession>A0ACC3TXN1</accession>
<sequence>MPLPADDNRHRRVIMETCCRIHQLRMRLLGISQKFSDPSRPVRLAIFGVGAGLSWSCV</sequence>